<evidence type="ECO:0000313" key="1">
    <source>
        <dbReference type="EMBL" id="KAI3376015.1"/>
    </source>
</evidence>
<sequence length="38" mass="4481">MREDRRVKESDKKKEKPCVMPEQPTIQAINRGKIRTAL</sequence>
<evidence type="ECO:0000313" key="2">
    <source>
        <dbReference type="Proteomes" id="UP000831701"/>
    </source>
</evidence>
<dbReference type="EMBL" id="CM041532">
    <property type="protein sequence ID" value="KAI3376015.1"/>
    <property type="molecule type" value="Genomic_DNA"/>
</dbReference>
<organism evidence="1 2">
    <name type="scientific">Scortum barcoo</name>
    <name type="common">barcoo grunter</name>
    <dbReference type="NCBI Taxonomy" id="214431"/>
    <lineage>
        <taxon>Eukaryota</taxon>
        <taxon>Metazoa</taxon>
        <taxon>Chordata</taxon>
        <taxon>Craniata</taxon>
        <taxon>Vertebrata</taxon>
        <taxon>Euteleostomi</taxon>
        <taxon>Actinopterygii</taxon>
        <taxon>Neopterygii</taxon>
        <taxon>Teleostei</taxon>
        <taxon>Neoteleostei</taxon>
        <taxon>Acanthomorphata</taxon>
        <taxon>Eupercaria</taxon>
        <taxon>Centrarchiformes</taxon>
        <taxon>Terapontoidei</taxon>
        <taxon>Terapontidae</taxon>
        <taxon>Scortum</taxon>
    </lineage>
</organism>
<accession>A0ACB8X814</accession>
<keyword evidence="2" id="KW-1185">Reference proteome</keyword>
<reference evidence="1" key="1">
    <citation type="submission" date="2022-04" db="EMBL/GenBank/DDBJ databases">
        <title>Jade perch genome.</title>
        <authorList>
            <person name="Chao B."/>
        </authorList>
    </citation>
    <scope>NUCLEOTIDE SEQUENCE</scope>
    <source>
        <strain evidence="1">CB-2022</strain>
    </source>
</reference>
<proteinExistence type="predicted"/>
<protein>
    <submittedName>
        <fullName evidence="1">Uncharacterized protein</fullName>
    </submittedName>
</protein>
<dbReference type="Proteomes" id="UP000831701">
    <property type="component" value="Chromosome 2"/>
</dbReference>
<gene>
    <name evidence="1" type="ORF">L3Q82_016551</name>
</gene>
<feature type="non-terminal residue" evidence="1">
    <location>
        <position position="38"/>
    </location>
</feature>
<name>A0ACB8X814_9TELE</name>
<comment type="caution">
    <text evidence="1">The sequence shown here is derived from an EMBL/GenBank/DDBJ whole genome shotgun (WGS) entry which is preliminary data.</text>
</comment>